<feature type="compositionally biased region" description="Polar residues" evidence="8">
    <location>
        <begin position="146"/>
        <end position="156"/>
    </location>
</feature>
<evidence type="ECO:0000256" key="8">
    <source>
        <dbReference type="SAM" id="MobiDB-lite"/>
    </source>
</evidence>
<dbReference type="Pfam" id="PF00230">
    <property type="entry name" value="MIP"/>
    <property type="match status" value="1"/>
</dbReference>
<keyword evidence="3 9" id="KW-0812">Transmembrane</keyword>
<keyword evidence="5 9" id="KW-1133">Transmembrane helix</keyword>
<evidence type="ECO:0000256" key="9">
    <source>
        <dbReference type="SAM" id="Phobius"/>
    </source>
</evidence>
<evidence type="ECO:0000256" key="5">
    <source>
        <dbReference type="ARBA" id="ARBA00022989"/>
    </source>
</evidence>
<reference evidence="10 11" key="1">
    <citation type="journal article" date="2023" name="G3 (Bethesda)">
        <title>A chromosome-level genome assembly of Zasmidium syzygii isolated from banana leaves.</title>
        <authorList>
            <person name="van Westerhoven A.C."/>
            <person name="Mehrabi R."/>
            <person name="Talebi R."/>
            <person name="Steentjes M.B.F."/>
            <person name="Corcolon B."/>
            <person name="Chong P.A."/>
            <person name="Kema G.H.J."/>
            <person name="Seidl M.F."/>
        </authorList>
    </citation>
    <scope>NUCLEOTIDE SEQUENCE [LARGE SCALE GENOMIC DNA]</scope>
    <source>
        <strain evidence="10 11">P124</strain>
    </source>
</reference>
<dbReference type="Proteomes" id="UP001305779">
    <property type="component" value="Unassembled WGS sequence"/>
</dbReference>
<protein>
    <recommendedName>
        <fullName evidence="12">Aquaporin-like protein</fullName>
    </recommendedName>
</protein>
<evidence type="ECO:0000256" key="2">
    <source>
        <dbReference type="ARBA" id="ARBA00006175"/>
    </source>
</evidence>
<dbReference type="InterPro" id="IPR023271">
    <property type="entry name" value="Aquaporin-like"/>
</dbReference>
<comment type="caution">
    <text evidence="10">The sequence shown here is derived from an EMBL/GenBank/DDBJ whole genome shotgun (WGS) entry which is preliminary data.</text>
</comment>
<feature type="transmembrane region" description="Helical" evidence="9">
    <location>
        <begin position="343"/>
        <end position="364"/>
    </location>
</feature>
<proteinExistence type="inferred from homology"/>
<gene>
    <name evidence="10" type="ORF">PRZ48_002663</name>
</gene>
<feature type="region of interest" description="Disordered" evidence="8">
    <location>
        <begin position="1"/>
        <end position="213"/>
    </location>
</feature>
<feature type="compositionally biased region" description="Polar residues" evidence="8">
    <location>
        <begin position="195"/>
        <end position="206"/>
    </location>
</feature>
<comment type="similarity">
    <text evidence="2">Belongs to the MIP/aquaporin (TC 1.A.8) family.</text>
</comment>
<organism evidence="10 11">
    <name type="scientific">Zasmidium cellare</name>
    <name type="common">Wine cellar mold</name>
    <name type="synonym">Racodium cellare</name>
    <dbReference type="NCBI Taxonomy" id="395010"/>
    <lineage>
        <taxon>Eukaryota</taxon>
        <taxon>Fungi</taxon>
        <taxon>Dikarya</taxon>
        <taxon>Ascomycota</taxon>
        <taxon>Pezizomycotina</taxon>
        <taxon>Dothideomycetes</taxon>
        <taxon>Dothideomycetidae</taxon>
        <taxon>Mycosphaerellales</taxon>
        <taxon>Mycosphaerellaceae</taxon>
        <taxon>Zasmidium</taxon>
    </lineage>
</organism>
<keyword evidence="4" id="KW-0677">Repeat</keyword>
<evidence type="ECO:0000256" key="6">
    <source>
        <dbReference type="ARBA" id="ARBA00023136"/>
    </source>
</evidence>
<dbReference type="InterPro" id="IPR034294">
    <property type="entry name" value="Aquaporin_transptr"/>
</dbReference>
<comment type="catalytic activity">
    <reaction evidence="7">
        <text>H2O(in) = H2O(out)</text>
        <dbReference type="Rhea" id="RHEA:29667"/>
        <dbReference type="ChEBI" id="CHEBI:15377"/>
    </reaction>
</comment>
<feature type="transmembrane region" description="Helical" evidence="9">
    <location>
        <begin position="414"/>
        <end position="435"/>
    </location>
</feature>
<feature type="transmembrane region" description="Helical" evidence="9">
    <location>
        <begin position="249"/>
        <end position="275"/>
    </location>
</feature>
<accession>A0ABR0EU35</accession>
<feature type="transmembrane region" description="Helical" evidence="9">
    <location>
        <begin position="295"/>
        <end position="316"/>
    </location>
</feature>
<dbReference type="PANTHER" id="PTHR19139:SF283">
    <property type="entry name" value="AQUAPORIN"/>
    <property type="match status" value="1"/>
</dbReference>
<dbReference type="SUPFAM" id="SSF81338">
    <property type="entry name" value="Aquaporin-like"/>
    <property type="match status" value="1"/>
</dbReference>
<evidence type="ECO:0000256" key="1">
    <source>
        <dbReference type="ARBA" id="ARBA00004141"/>
    </source>
</evidence>
<evidence type="ECO:0000256" key="4">
    <source>
        <dbReference type="ARBA" id="ARBA00022737"/>
    </source>
</evidence>
<comment type="subcellular location">
    <subcellularLocation>
        <location evidence="1">Membrane</location>
        <topology evidence="1">Multi-pass membrane protein</topology>
    </subcellularLocation>
</comment>
<sequence>MPERLRSSEENPRTSQESERRRMIRNSYQSAKSVHTGGTEPTIEEENPTPAPLRPASLTPSAKQASQWLPPPQHPQHGDLGLMTEPGSVDHSPNHSTMTVDQQLRPAYDRHTSGEYPGLANDAPTPTPQKDAESAYFAGRPRQRASALSQDNSSMRGTFPRYAPLGNGNTPRRPQSILSTRQNPWEVYDPDDRPISNQGSSGTPSKTKPKRRGTSFYIVRENGSDAGPPDELLRLPFTHWIQGSLRNHFVAFLGEFIGTTMFLWLAFAGTIVANVGAKKSADSTTTNATVGFSPIVNLYVAVSFGFSLLVNVWIFFRVSGGLFNPAVTLGMVMTKTINYIRGFLLFAAQITGAIFASFLVQVMFPTDFNVRTTLADDTSVTQGVFIEMVLTAQLVFTVFMLAKEKHKATHLAPIGIGMCLFIAEIVGVFFTGGSLNPARSFGPCVVAGKFDAEHWIYWVGPCCGTLVAYAFYRFIKILEYEMANPGQDHSAEEAEAAQSMKRAESFV</sequence>
<evidence type="ECO:0008006" key="12">
    <source>
        <dbReference type="Google" id="ProtNLM"/>
    </source>
</evidence>
<dbReference type="Gene3D" id="1.20.1080.10">
    <property type="entry name" value="Glycerol uptake facilitator protein"/>
    <property type="match status" value="1"/>
</dbReference>
<dbReference type="PRINTS" id="PR00783">
    <property type="entry name" value="MINTRINSICP"/>
</dbReference>
<evidence type="ECO:0000256" key="3">
    <source>
        <dbReference type="ARBA" id="ARBA00022692"/>
    </source>
</evidence>
<dbReference type="EMBL" id="JAXOVC010000002">
    <property type="protein sequence ID" value="KAK4504701.1"/>
    <property type="molecule type" value="Genomic_DNA"/>
</dbReference>
<evidence type="ECO:0000256" key="7">
    <source>
        <dbReference type="ARBA" id="ARBA00034651"/>
    </source>
</evidence>
<feature type="compositionally biased region" description="Basic and acidic residues" evidence="8">
    <location>
        <begin position="1"/>
        <end position="21"/>
    </location>
</feature>
<evidence type="ECO:0000313" key="10">
    <source>
        <dbReference type="EMBL" id="KAK4504701.1"/>
    </source>
</evidence>
<keyword evidence="11" id="KW-1185">Reference proteome</keyword>
<dbReference type="InterPro" id="IPR000425">
    <property type="entry name" value="MIP"/>
</dbReference>
<dbReference type="PANTHER" id="PTHR19139">
    <property type="entry name" value="AQUAPORIN TRANSPORTER"/>
    <property type="match status" value="1"/>
</dbReference>
<feature type="transmembrane region" description="Helical" evidence="9">
    <location>
        <begin position="384"/>
        <end position="402"/>
    </location>
</feature>
<name>A0ABR0EU35_ZASCE</name>
<feature type="compositionally biased region" description="Polar residues" evidence="8">
    <location>
        <begin position="58"/>
        <end position="67"/>
    </location>
</feature>
<feature type="transmembrane region" description="Helical" evidence="9">
    <location>
        <begin position="455"/>
        <end position="472"/>
    </location>
</feature>
<keyword evidence="6 9" id="KW-0472">Membrane</keyword>
<feature type="compositionally biased region" description="Polar residues" evidence="8">
    <location>
        <begin position="167"/>
        <end position="183"/>
    </location>
</feature>
<evidence type="ECO:0000313" key="11">
    <source>
        <dbReference type="Proteomes" id="UP001305779"/>
    </source>
</evidence>